<evidence type="ECO:0000313" key="2">
    <source>
        <dbReference type="Proteomes" id="UP000054560"/>
    </source>
</evidence>
<gene>
    <name evidence="1" type="ORF">SARC_18157</name>
</gene>
<dbReference type="RefSeq" id="XP_014143236.1">
    <property type="nucleotide sequence ID" value="XM_014287761.1"/>
</dbReference>
<sequence length="66" mass="7400">TVEMADFLLAPAQTYFSWMRENGYSFDHRRTLTLQQPLKHGISNTQASIGATLKPNSIAYIGAITR</sequence>
<feature type="non-terminal residue" evidence="1">
    <location>
        <position position="1"/>
    </location>
</feature>
<protein>
    <submittedName>
        <fullName evidence="1">Uncharacterized protein</fullName>
    </submittedName>
</protein>
<dbReference type="AlphaFoldDB" id="A0A0L0EY56"/>
<keyword evidence="2" id="KW-1185">Reference proteome</keyword>
<dbReference type="EMBL" id="KQ255764">
    <property type="protein sequence ID" value="KNC69334.1"/>
    <property type="molecule type" value="Genomic_DNA"/>
</dbReference>
<dbReference type="GeneID" id="25918661"/>
<evidence type="ECO:0000313" key="1">
    <source>
        <dbReference type="EMBL" id="KNC69334.1"/>
    </source>
</evidence>
<organism evidence="1 2">
    <name type="scientific">Sphaeroforma arctica JP610</name>
    <dbReference type="NCBI Taxonomy" id="667725"/>
    <lineage>
        <taxon>Eukaryota</taxon>
        <taxon>Ichthyosporea</taxon>
        <taxon>Ichthyophonida</taxon>
        <taxon>Sphaeroforma</taxon>
    </lineage>
</organism>
<proteinExistence type="predicted"/>
<dbReference type="Proteomes" id="UP000054560">
    <property type="component" value="Unassembled WGS sequence"/>
</dbReference>
<accession>A0A0L0EY56</accession>
<name>A0A0L0EY56_9EUKA</name>
<reference evidence="1 2" key="1">
    <citation type="submission" date="2011-02" db="EMBL/GenBank/DDBJ databases">
        <title>The Genome Sequence of Sphaeroforma arctica JP610.</title>
        <authorList>
            <consortium name="The Broad Institute Genome Sequencing Platform"/>
            <person name="Russ C."/>
            <person name="Cuomo C."/>
            <person name="Young S.K."/>
            <person name="Zeng Q."/>
            <person name="Gargeya S."/>
            <person name="Alvarado L."/>
            <person name="Berlin A."/>
            <person name="Chapman S.B."/>
            <person name="Chen Z."/>
            <person name="Freedman E."/>
            <person name="Gellesch M."/>
            <person name="Goldberg J."/>
            <person name="Griggs A."/>
            <person name="Gujja S."/>
            <person name="Heilman E."/>
            <person name="Heiman D."/>
            <person name="Howarth C."/>
            <person name="Mehta T."/>
            <person name="Neiman D."/>
            <person name="Pearson M."/>
            <person name="Roberts A."/>
            <person name="Saif S."/>
            <person name="Shea T."/>
            <person name="Shenoy N."/>
            <person name="Sisk P."/>
            <person name="Stolte C."/>
            <person name="Sykes S."/>
            <person name="White J."/>
            <person name="Yandava C."/>
            <person name="Burger G."/>
            <person name="Gray M.W."/>
            <person name="Holland P.W.H."/>
            <person name="King N."/>
            <person name="Lang F.B.F."/>
            <person name="Roger A.J."/>
            <person name="Ruiz-Trillo I."/>
            <person name="Haas B."/>
            <person name="Nusbaum C."/>
            <person name="Birren B."/>
        </authorList>
    </citation>
    <scope>NUCLEOTIDE SEQUENCE [LARGE SCALE GENOMIC DNA]</scope>
    <source>
        <strain evidence="1 2">JP610</strain>
    </source>
</reference>